<dbReference type="Gene3D" id="3.40.50.1820">
    <property type="entry name" value="alpha/beta hydrolase"/>
    <property type="match status" value="1"/>
</dbReference>
<dbReference type="EMBL" id="LR214950">
    <property type="protein sequence ID" value="VEU58350.1"/>
    <property type="molecule type" value="Genomic_DNA"/>
</dbReference>
<comment type="similarity">
    <text evidence="1">Belongs to the lipase/esterase LIP3/BchO family.</text>
</comment>
<evidence type="ECO:0000256" key="2">
    <source>
        <dbReference type="ARBA" id="ARBA00022487"/>
    </source>
</evidence>
<dbReference type="EC" id="2.3.1.12" evidence="4"/>
<keyword evidence="2" id="KW-0719">Serine esterase</keyword>
<protein>
    <submittedName>
        <fullName evidence="4">Lipase/esterase</fullName>
        <ecNumber evidence="4">2.3.1.12</ecNumber>
    </submittedName>
</protein>
<evidence type="ECO:0000313" key="4">
    <source>
        <dbReference type="EMBL" id="VEU58350.1"/>
    </source>
</evidence>
<dbReference type="InterPro" id="IPR029058">
    <property type="entry name" value="AB_hydrolase_fold"/>
</dbReference>
<keyword evidence="5" id="KW-1185">Reference proteome</keyword>
<name>A0A449A256_9BACT</name>
<dbReference type="Proteomes" id="UP000290568">
    <property type="component" value="Chromosome"/>
</dbReference>
<dbReference type="GO" id="GO:0052689">
    <property type="term" value="F:carboxylic ester hydrolase activity"/>
    <property type="evidence" value="ECO:0007669"/>
    <property type="project" value="UniProtKB-KW"/>
</dbReference>
<dbReference type="AlphaFoldDB" id="A0A449A256"/>
<dbReference type="Pfam" id="PF00561">
    <property type="entry name" value="Abhydrolase_1"/>
    <property type="match status" value="1"/>
</dbReference>
<reference evidence="4 5" key="1">
    <citation type="submission" date="2019-01" db="EMBL/GenBank/DDBJ databases">
        <authorList>
            <consortium name="Pathogen Informatics"/>
        </authorList>
    </citation>
    <scope>NUCLEOTIDE SEQUENCE [LARGE SCALE GENOMIC DNA]</scope>
    <source>
        <strain evidence="4 5">NCTC10183</strain>
    </source>
</reference>
<keyword evidence="4" id="KW-0012">Acyltransferase</keyword>
<dbReference type="PANTHER" id="PTHR43798:SF33">
    <property type="entry name" value="HYDROLASE, PUTATIVE (AFU_ORTHOLOGUE AFUA_2G14860)-RELATED"/>
    <property type="match status" value="1"/>
</dbReference>
<dbReference type="GO" id="GO:0016020">
    <property type="term" value="C:membrane"/>
    <property type="evidence" value="ECO:0007669"/>
    <property type="project" value="TreeGrafter"/>
</dbReference>
<accession>A0A449A256</accession>
<sequence>MKQINFFKYQDCQIEYLKIDNNSKENILLIHGFSADFDYYHKFYDYIDSHNIHALNAPFHGNSTGSKVTMNMDYILEILEFYITSNKLKNLNIIGHSMGGGLAMMLVKKFGDIIKNIILVGPMSRSGLVKTEVFKESFFPRNIKEYEKLAALCYYDPNIVLKNPEYMQMLDNYFKNNQEKLDYIYELGHSLPNLENMDKIDEGIANYKGNLYLLYGDHDGIIDTEKISNYYHFLNPNTKTIIFQNAGHSPWFEKENSFFGLIDLLLNR</sequence>
<evidence type="ECO:0000313" key="5">
    <source>
        <dbReference type="Proteomes" id="UP000290568"/>
    </source>
</evidence>
<keyword evidence="4" id="KW-0808">Transferase</keyword>
<organism evidence="4 5">
    <name type="scientific">Mycoplasmopsis gallinacea</name>
    <dbReference type="NCBI Taxonomy" id="29556"/>
    <lineage>
        <taxon>Bacteria</taxon>
        <taxon>Bacillati</taxon>
        <taxon>Mycoplasmatota</taxon>
        <taxon>Mycoplasmoidales</taxon>
        <taxon>Metamycoplasmataceae</taxon>
        <taxon>Mycoplasmopsis</taxon>
    </lineage>
</organism>
<dbReference type="RefSeq" id="WP_165001806.1">
    <property type="nucleotide sequence ID" value="NZ_LR214950.1"/>
</dbReference>
<gene>
    <name evidence="4" type="primary">acoC</name>
    <name evidence="4" type="ORF">NCTC10183_00108</name>
</gene>
<keyword evidence="2" id="KW-0378">Hydrolase</keyword>
<dbReference type="InterPro" id="IPR000073">
    <property type="entry name" value="AB_hydrolase_1"/>
</dbReference>
<proteinExistence type="inferred from homology"/>
<dbReference type="SUPFAM" id="SSF53474">
    <property type="entry name" value="alpha/beta-Hydrolases"/>
    <property type="match status" value="1"/>
</dbReference>
<dbReference type="InterPro" id="IPR050266">
    <property type="entry name" value="AB_hydrolase_sf"/>
</dbReference>
<evidence type="ECO:0000256" key="1">
    <source>
        <dbReference type="ARBA" id="ARBA00006989"/>
    </source>
</evidence>
<evidence type="ECO:0000259" key="3">
    <source>
        <dbReference type="Pfam" id="PF00561"/>
    </source>
</evidence>
<dbReference type="PANTHER" id="PTHR43798">
    <property type="entry name" value="MONOACYLGLYCEROL LIPASE"/>
    <property type="match status" value="1"/>
</dbReference>
<dbReference type="GO" id="GO:0004742">
    <property type="term" value="F:dihydrolipoyllysine-residue acetyltransferase activity"/>
    <property type="evidence" value="ECO:0007669"/>
    <property type="project" value="UniProtKB-EC"/>
</dbReference>
<feature type="domain" description="AB hydrolase-1" evidence="3">
    <location>
        <begin position="27"/>
        <end position="254"/>
    </location>
</feature>